<gene>
    <name evidence="2" type="ORF">EJ571_01690</name>
</gene>
<accession>A0A4R5PGD4</accession>
<evidence type="ECO:0000313" key="3">
    <source>
        <dbReference type="Proteomes" id="UP000295627"/>
    </source>
</evidence>
<dbReference type="Pfam" id="PF18299">
    <property type="entry name" value="R2K_2"/>
    <property type="match status" value="1"/>
</dbReference>
<proteinExistence type="predicted"/>
<feature type="domain" description="ATP-grasp" evidence="1">
    <location>
        <begin position="74"/>
        <end position="236"/>
    </location>
</feature>
<protein>
    <submittedName>
        <fullName evidence="2">DUF4343 domain-containing protein</fullName>
    </submittedName>
</protein>
<dbReference type="EMBL" id="RXLR01000006">
    <property type="protein sequence ID" value="TDH25348.1"/>
    <property type="molecule type" value="Genomic_DNA"/>
</dbReference>
<comment type="caution">
    <text evidence="2">The sequence shown here is derived from an EMBL/GenBank/DDBJ whole genome shotgun (WGS) entry which is preliminary data.</text>
</comment>
<dbReference type="InterPro" id="IPR041261">
    <property type="entry name" value="R2K_2"/>
</dbReference>
<dbReference type="Proteomes" id="UP000295627">
    <property type="component" value="Unassembled WGS sequence"/>
</dbReference>
<sequence>MTEFRIITHRNWLADVFKAFGAVQDFGFDIDPVSALDTYWWAPGAWVASAHKAGVTLPLLSCGPYWLDRLPARYLGRPVRTMPLSELSNGVDLAFVKLPEAKVDSCPARVYDSGRLVDTWRQFGFPDDTLVQLQGVVDFVTEARFFIAYGEILASSLYRHRDWVWGAPEPPVDPLYENKMRKMERFARTVLDDPEVTYPPGFVLDIGITSDGNPKVIEANAAWSSGPYDCEPAGVVAAIKASHDHEGQHSEWLWRNHTNPIWAHAGALKTIARSA</sequence>
<dbReference type="AlphaFoldDB" id="A0A4R5PGD4"/>
<name>A0A4R5PGD4_9MYCO</name>
<organism evidence="2 3">
    <name type="scientific">Mycobacteroides franklinii</name>
    <dbReference type="NCBI Taxonomy" id="948102"/>
    <lineage>
        <taxon>Bacteria</taxon>
        <taxon>Bacillati</taxon>
        <taxon>Actinomycetota</taxon>
        <taxon>Actinomycetes</taxon>
        <taxon>Mycobacteriales</taxon>
        <taxon>Mycobacteriaceae</taxon>
        <taxon>Mycobacteroides</taxon>
    </lineage>
</organism>
<reference evidence="2 3" key="1">
    <citation type="journal article" date="2019" name="Sci. Rep.">
        <title>Extended insight into the Mycobacterium chelonae-abscessus complex through whole genome sequencing of Mycobacterium salmoniphilum outbreak and Mycobacterium salmoniphilum-like strains.</title>
        <authorList>
            <person name="Behra P.R.K."/>
            <person name="Das S."/>
            <person name="Pettersson B.M.F."/>
            <person name="Shirreff L."/>
            <person name="DuCote T."/>
            <person name="Jacobsson K.G."/>
            <person name="Ennis D.G."/>
            <person name="Kirsebom L.A."/>
        </authorList>
    </citation>
    <scope>NUCLEOTIDE SEQUENCE [LARGE SCALE GENOMIC DNA]</scope>
    <source>
        <strain evidence="2 3">DSM 45524</strain>
    </source>
</reference>
<evidence type="ECO:0000259" key="1">
    <source>
        <dbReference type="Pfam" id="PF18299"/>
    </source>
</evidence>
<evidence type="ECO:0000313" key="2">
    <source>
        <dbReference type="EMBL" id="TDH25348.1"/>
    </source>
</evidence>
<dbReference type="RefSeq" id="WP_109558633.1">
    <property type="nucleotide sequence ID" value="NZ_MAFQ01000015.1"/>
</dbReference>